<dbReference type="AlphaFoldDB" id="A0A830CND1"/>
<evidence type="ECO:0000256" key="6">
    <source>
        <dbReference type="ARBA" id="ARBA00022989"/>
    </source>
</evidence>
<keyword evidence="7" id="KW-0472">Membrane</keyword>
<evidence type="ECO:0000256" key="3">
    <source>
        <dbReference type="ARBA" id="ARBA00022676"/>
    </source>
</evidence>
<evidence type="ECO:0000256" key="2">
    <source>
        <dbReference type="ARBA" id="ARBA00007647"/>
    </source>
</evidence>
<gene>
    <name evidence="10" type="ORF">PHJA_002225600</name>
</gene>
<comment type="similarity">
    <text evidence="2 8">Belongs to the glycosyltransferase 92 family.</text>
</comment>
<evidence type="ECO:0000256" key="8">
    <source>
        <dbReference type="RuleBase" id="RU366017"/>
    </source>
</evidence>
<evidence type="ECO:0000256" key="5">
    <source>
        <dbReference type="ARBA" id="ARBA00022692"/>
    </source>
</evidence>
<evidence type="ECO:0000313" key="11">
    <source>
        <dbReference type="Proteomes" id="UP000653305"/>
    </source>
</evidence>
<protein>
    <recommendedName>
        <fullName evidence="8">Glycosyltransferase family 92 protein</fullName>
        <ecNumber evidence="8">2.4.1.-</ecNumber>
    </recommendedName>
</protein>
<dbReference type="GO" id="GO:0016757">
    <property type="term" value="F:glycosyltransferase activity"/>
    <property type="evidence" value="ECO:0007669"/>
    <property type="project" value="UniProtKB-UniRule"/>
</dbReference>
<feature type="region of interest" description="Disordered" evidence="9">
    <location>
        <begin position="64"/>
        <end position="91"/>
    </location>
</feature>
<dbReference type="EC" id="2.4.1.-" evidence="8"/>
<evidence type="ECO:0000256" key="7">
    <source>
        <dbReference type="ARBA" id="ARBA00023136"/>
    </source>
</evidence>
<dbReference type="Pfam" id="PF01697">
    <property type="entry name" value="Glyco_transf_92"/>
    <property type="match status" value="1"/>
</dbReference>
<keyword evidence="11" id="KW-1185">Reference proteome</keyword>
<evidence type="ECO:0000313" key="10">
    <source>
        <dbReference type="EMBL" id="GFQ00817.1"/>
    </source>
</evidence>
<dbReference type="PANTHER" id="PTHR21461:SF12">
    <property type="entry name" value="GALACTAN BETA-1,4-GALACTOSYLTRANSFERASE GALS2"/>
    <property type="match status" value="1"/>
</dbReference>
<accession>A0A830CND1</accession>
<dbReference type="InterPro" id="IPR008166">
    <property type="entry name" value="Glyco_transf_92"/>
</dbReference>
<dbReference type="GO" id="GO:0016020">
    <property type="term" value="C:membrane"/>
    <property type="evidence" value="ECO:0007669"/>
    <property type="project" value="UniProtKB-SubCell"/>
</dbReference>
<organism evidence="10 11">
    <name type="scientific">Phtheirospermum japonicum</name>
    <dbReference type="NCBI Taxonomy" id="374723"/>
    <lineage>
        <taxon>Eukaryota</taxon>
        <taxon>Viridiplantae</taxon>
        <taxon>Streptophyta</taxon>
        <taxon>Embryophyta</taxon>
        <taxon>Tracheophyta</taxon>
        <taxon>Spermatophyta</taxon>
        <taxon>Magnoliopsida</taxon>
        <taxon>eudicotyledons</taxon>
        <taxon>Gunneridae</taxon>
        <taxon>Pentapetalae</taxon>
        <taxon>asterids</taxon>
        <taxon>lamiids</taxon>
        <taxon>Lamiales</taxon>
        <taxon>Orobanchaceae</taxon>
        <taxon>Orobanchaceae incertae sedis</taxon>
        <taxon>Phtheirospermum</taxon>
    </lineage>
</organism>
<keyword evidence="5" id="KW-0812">Transmembrane</keyword>
<evidence type="ECO:0000256" key="4">
    <source>
        <dbReference type="ARBA" id="ARBA00022679"/>
    </source>
</evidence>
<dbReference type="Proteomes" id="UP000653305">
    <property type="component" value="Unassembled WGS sequence"/>
</dbReference>
<feature type="compositionally biased region" description="Polar residues" evidence="9">
    <location>
        <begin position="64"/>
        <end position="76"/>
    </location>
</feature>
<dbReference type="PANTHER" id="PTHR21461">
    <property type="entry name" value="GLYCOSYLTRANSFERASE FAMILY 92 PROTEIN"/>
    <property type="match status" value="1"/>
</dbReference>
<feature type="compositionally biased region" description="Low complexity" evidence="9">
    <location>
        <begin position="77"/>
        <end position="87"/>
    </location>
</feature>
<evidence type="ECO:0000256" key="9">
    <source>
        <dbReference type="SAM" id="MobiDB-lite"/>
    </source>
</evidence>
<dbReference type="GO" id="GO:0005737">
    <property type="term" value="C:cytoplasm"/>
    <property type="evidence" value="ECO:0007669"/>
    <property type="project" value="TreeGrafter"/>
</dbReference>
<keyword evidence="3 8" id="KW-0328">Glycosyltransferase</keyword>
<name>A0A830CND1_9LAMI</name>
<keyword evidence="6" id="KW-1133">Transmembrane helix</keyword>
<evidence type="ECO:0000256" key="1">
    <source>
        <dbReference type="ARBA" id="ARBA00004167"/>
    </source>
</evidence>
<dbReference type="OrthoDB" id="2526284at2759"/>
<comment type="caution">
    <text evidence="10">The sequence shown here is derived from an EMBL/GenBank/DDBJ whole genome shotgun (WGS) entry which is preliminary data.</text>
</comment>
<comment type="subcellular location">
    <subcellularLocation>
        <location evidence="1">Membrane</location>
        <topology evidence="1">Single-pass membrane protein</topology>
    </subcellularLocation>
</comment>
<reference evidence="10" key="1">
    <citation type="submission" date="2020-07" db="EMBL/GenBank/DDBJ databases">
        <title>Ethylene signaling mediates host invasion by parasitic plants.</title>
        <authorList>
            <person name="Yoshida S."/>
        </authorList>
    </citation>
    <scope>NUCLEOTIDE SEQUENCE</scope>
    <source>
        <strain evidence="10">Okayama</strain>
    </source>
</reference>
<keyword evidence="4 8" id="KW-0808">Transferase</keyword>
<sequence>MAIKDEKQVQRRMFVGVVWNCAAELKLLLTALLFLCTLATILQFTPSRFSLSPADIRPCLSTPTANASSSVSDLIDNNNSTNNNSSSQMNRDELLNDGVLKRSFNPYGSAAYNFVLMSAYRGGPNTFAVVGLSSKPLHLYGSPTYQCRWVPRNDPLNPISAPGHKILPDWGYGRVYTVVVVNCTFPAAADAGGAGGQLLVEASTNGGGDRDRNTTDTILALDESPQAFVNFTARFTSRPKYDYLYCGSSLYGDLSPQRMREWVAYHVRLLGPKSHFVIHDAGGVHEGLREVLRPWVEKGFVTLQDIKEQERFDGYYHNQFLIVNDCLHRYRFDAQWMFFFDVDEFIFVPKKTTIKSVLDSLTEFTQFTIEQMPMSNKLCLSQDAPTAIRKWGFEKLVYKDVKRGVRRDRKYAVQPRNVYATGVHMSQNLVGKSTYKTEGRIKYFHYHGTIAERREPCRQFVNSTSITVDGTPYILDNTMRDIAGVVKRFEHKMIGSRLQRTKQ</sequence>
<proteinExistence type="inferred from homology"/>
<dbReference type="EMBL" id="BMAC01000645">
    <property type="protein sequence ID" value="GFQ00817.1"/>
    <property type="molecule type" value="Genomic_DNA"/>
</dbReference>